<feature type="region of interest" description="Disordered" evidence="1">
    <location>
        <begin position="509"/>
        <end position="538"/>
    </location>
</feature>
<dbReference type="InterPro" id="IPR029058">
    <property type="entry name" value="AB_hydrolase_fold"/>
</dbReference>
<proteinExistence type="predicted"/>
<sequence>MGKLLLSFTALILLLLSIYFGYQVKLESAGPITTGEVVITNGARLEWKPCWFESDMHVDCARLHTSPFNDKSYFSLPVIVFRYHGLRKEADPLVFMAGGPGSGLELGESQVKSYWEPWVKGSGLKRDVVLFDQRGTGLSEPRLRCPDFYDSIRYQLSNNIKSKDSANRSQIALKACYDRLERQGMDFNQISTIHSANDVVDLMNALGYSHWNIKGESYSTRLALVLDQISEGRVRSMVLDSVYPLQKHFFKEWPSLLNDGLQRVFNFCMRHDPCTEEYGDLEAKFWGVVEDLRKEPFEVSLDKKEFGIESVFINDETFVAMLFDAEYETGILYDLPRFIDSFSHNDFGTIHPYLIDYLRSRLDDSISEMVFWSVECKDNPPLDTTEVSLIYNEFPKIQPYLIEEYDNCAIWRNTQNVKGLDEYIKTSTTPVMILAGQDDPVTPVDWADDVLAQYTNAEMFRFPNVSHVVMQNKPCGESLFLQFVNNPQVRPTADCRANMSFDDSIDAFEEETRDKSGSSEGVEMLEPDLDTDVELKNS</sequence>
<name>A0A6S6SUD4_9GAMM</name>
<gene>
    <name evidence="4" type="ORF">HELGO_WM12197</name>
</gene>
<dbReference type="Pfam" id="PF00561">
    <property type="entry name" value="Abhydrolase_1"/>
    <property type="match status" value="1"/>
</dbReference>
<evidence type="ECO:0000313" key="4">
    <source>
        <dbReference type="EMBL" id="CAA6806608.1"/>
    </source>
</evidence>
<feature type="domain" description="AB hydrolase-1" evidence="2">
    <location>
        <begin position="92"/>
        <end position="255"/>
    </location>
</feature>
<dbReference type="Pfam" id="PF08386">
    <property type="entry name" value="Abhydrolase_4"/>
    <property type="match status" value="1"/>
</dbReference>
<reference evidence="4" key="1">
    <citation type="submission" date="2020-01" db="EMBL/GenBank/DDBJ databases">
        <authorList>
            <person name="Meier V. D."/>
            <person name="Meier V D."/>
        </authorList>
    </citation>
    <scope>NUCLEOTIDE SEQUENCE</scope>
    <source>
        <strain evidence="4">HLG_WM_MAG_07</strain>
    </source>
</reference>
<dbReference type="AlphaFoldDB" id="A0A6S6SUD4"/>
<feature type="compositionally biased region" description="Acidic residues" evidence="1">
    <location>
        <begin position="523"/>
        <end position="532"/>
    </location>
</feature>
<dbReference type="EMBL" id="CACVAY010000030">
    <property type="protein sequence ID" value="CAA6806608.1"/>
    <property type="molecule type" value="Genomic_DNA"/>
</dbReference>
<dbReference type="InterPro" id="IPR050266">
    <property type="entry name" value="AB_hydrolase_sf"/>
</dbReference>
<evidence type="ECO:0000259" key="3">
    <source>
        <dbReference type="Pfam" id="PF08386"/>
    </source>
</evidence>
<evidence type="ECO:0000256" key="1">
    <source>
        <dbReference type="SAM" id="MobiDB-lite"/>
    </source>
</evidence>
<dbReference type="PANTHER" id="PTHR43798">
    <property type="entry name" value="MONOACYLGLYCEROL LIPASE"/>
    <property type="match status" value="1"/>
</dbReference>
<dbReference type="GO" id="GO:0016020">
    <property type="term" value="C:membrane"/>
    <property type="evidence" value="ECO:0007669"/>
    <property type="project" value="TreeGrafter"/>
</dbReference>
<evidence type="ECO:0000259" key="2">
    <source>
        <dbReference type="Pfam" id="PF00561"/>
    </source>
</evidence>
<accession>A0A6S6SUD4</accession>
<organism evidence="4">
    <name type="scientific">uncultured Thiotrichaceae bacterium</name>
    <dbReference type="NCBI Taxonomy" id="298394"/>
    <lineage>
        <taxon>Bacteria</taxon>
        <taxon>Pseudomonadati</taxon>
        <taxon>Pseudomonadota</taxon>
        <taxon>Gammaproteobacteria</taxon>
        <taxon>Thiotrichales</taxon>
        <taxon>Thiotrichaceae</taxon>
        <taxon>environmental samples</taxon>
    </lineage>
</organism>
<dbReference type="SUPFAM" id="SSF53474">
    <property type="entry name" value="alpha/beta-Hydrolases"/>
    <property type="match status" value="1"/>
</dbReference>
<dbReference type="InterPro" id="IPR000073">
    <property type="entry name" value="AB_hydrolase_1"/>
</dbReference>
<evidence type="ECO:0008006" key="5">
    <source>
        <dbReference type="Google" id="ProtNLM"/>
    </source>
</evidence>
<feature type="domain" description="Peptidase S33 tripeptidyl aminopeptidase-like C-terminal" evidence="3">
    <location>
        <begin position="397"/>
        <end position="489"/>
    </location>
</feature>
<dbReference type="PANTHER" id="PTHR43798:SF27">
    <property type="entry name" value="HYDROLASE ALPHA_BETA HYDROLASE FOLD FAMILY"/>
    <property type="match status" value="1"/>
</dbReference>
<dbReference type="InterPro" id="IPR013595">
    <property type="entry name" value="Pept_S33_TAP-like_C"/>
</dbReference>
<dbReference type="Gene3D" id="3.40.50.1820">
    <property type="entry name" value="alpha/beta hydrolase"/>
    <property type="match status" value="1"/>
</dbReference>
<protein>
    <recommendedName>
        <fullName evidence="5">AB hydrolase-1 domain-containing protein</fullName>
    </recommendedName>
</protein>